<dbReference type="PANTHER" id="PTHR31793">
    <property type="entry name" value="4-HYDROXYBENZOYL-COA THIOESTERASE FAMILY MEMBER"/>
    <property type="match status" value="1"/>
</dbReference>
<evidence type="ECO:0000313" key="4">
    <source>
        <dbReference type="Proteomes" id="UP000199031"/>
    </source>
</evidence>
<name>A0A1I5WJZ6_9BACT</name>
<evidence type="ECO:0000256" key="1">
    <source>
        <dbReference type="ARBA" id="ARBA00005953"/>
    </source>
</evidence>
<reference evidence="3 4" key="1">
    <citation type="submission" date="2016-10" db="EMBL/GenBank/DDBJ databases">
        <authorList>
            <person name="de Groot N.N."/>
        </authorList>
    </citation>
    <scope>NUCLEOTIDE SEQUENCE [LARGE SCALE GENOMIC DNA]</scope>
    <source>
        <strain evidence="3 4">DSM 28286</strain>
    </source>
</reference>
<dbReference type="CDD" id="cd00586">
    <property type="entry name" value="4HBT"/>
    <property type="match status" value="1"/>
</dbReference>
<dbReference type="AlphaFoldDB" id="A0A1I5WJZ6"/>
<accession>A0A1I5WJZ6</accession>
<protein>
    <submittedName>
        <fullName evidence="3">Acyl-CoA thioester hydrolase</fullName>
    </submittedName>
</protein>
<dbReference type="Gene3D" id="3.10.129.10">
    <property type="entry name" value="Hotdog Thioesterase"/>
    <property type="match status" value="1"/>
</dbReference>
<evidence type="ECO:0000313" key="3">
    <source>
        <dbReference type="EMBL" id="SFQ19888.1"/>
    </source>
</evidence>
<organism evidence="3 4">
    <name type="scientific">Parafilimonas terrae</name>
    <dbReference type="NCBI Taxonomy" id="1465490"/>
    <lineage>
        <taxon>Bacteria</taxon>
        <taxon>Pseudomonadati</taxon>
        <taxon>Bacteroidota</taxon>
        <taxon>Chitinophagia</taxon>
        <taxon>Chitinophagales</taxon>
        <taxon>Chitinophagaceae</taxon>
        <taxon>Parafilimonas</taxon>
    </lineage>
</organism>
<dbReference type="STRING" id="1465490.SAMN05444277_106235"/>
<gene>
    <name evidence="3" type="ORF">SAMN05444277_106235</name>
</gene>
<dbReference type="PANTHER" id="PTHR31793:SF27">
    <property type="entry name" value="NOVEL THIOESTERASE SUPERFAMILY DOMAIN AND SAPOSIN A-TYPE DOMAIN CONTAINING PROTEIN (0610012H03RIK)"/>
    <property type="match status" value="1"/>
</dbReference>
<dbReference type="Proteomes" id="UP000199031">
    <property type="component" value="Unassembled WGS sequence"/>
</dbReference>
<dbReference type="OrthoDB" id="760345at2"/>
<sequence>MNYIKQIETRWSDLDPNFHLRHSVYYDFGAYCRINFLFDNGITEDVMREHSIGPILFREECFFMKEIIFGDKISISLKLKSVSADFRKFSMQHEIFKNENELAALLIVDGAWMDTIKRKIAAPPQMVIHTLNTIPKTEDYKTV</sequence>
<dbReference type="InterPro" id="IPR029069">
    <property type="entry name" value="HotDog_dom_sf"/>
</dbReference>
<keyword evidence="4" id="KW-1185">Reference proteome</keyword>
<dbReference type="Pfam" id="PF13279">
    <property type="entry name" value="4HBT_2"/>
    <property type="match status" value="1"/>
</dbReference>
<dbReference type="InterPro" id="IPR050563">
    <property type="entry name" value="4-hydroxybenzoyl-CoA_TE"/>
</dbReference>
<proteinExistence type="inferred from homology"/>
<dbReference type="RefSeq" id="WP_090658633.1">
    <property type="nucleotide sequence ID" value="NZ_FOXQ01000006.1"/>
</dbReference>
<dbReference type="SUPFAM" id="SSF54637">
    <property type="entry name" value="Thioesterase/thiol ester dehydrase-isomerase"/>
    <property type="match status" value="1"/>
</dbReference>
<keyword evidence="2 3" id="KW-0378">Hydrolase</keyword>
<comment type="similarity">
    <text evidence="1">Belongs to the 4-hydroxybenzoyl-CoA thioesterase family.</text>
</comment>
<evidence type="ECO:0000256" key="2">
    <source>
        <dbReference type="ARBA" id="ARBA00022801"/>
    </source>
</evidence>
<dbReference type="EMBL" id="FOXQ01000006">
    <property type="protein sequence ID" value="SFQ19888.1"/>
    <property type="molecule type" value="Genomic_DNA"/>
</dbReference>
<dbReference type="GO" id="GO:0047617">
    <property type="term" value="F:fatty acyl-CoA hydrolase activity"/>
    <property type="evidence" value="ECO:0007669"/>
    <property type="project" value="TreeGrafter"/>
</dbReference>